<sequence length="432" mass="49785">MPPQQEIPSASAIQHLSIIFPEQESNILADLQPLFRLSHHYISYNFAKMPEQHPKGLFQKAASREEFLAAPYEGYTRRSSFEEGLSGVCDMAEQEAPPEEYVFNDDVYGPPEIMRLPDPKDYQKYEGILSSLSGFDITILLDNSSSMRDPASSKPKEFTRSSQWHEPARAKSEESTRPTRWRHAMKLLIAIAGFVTKYDNDGIDIHFLNGDPREKRNISTTEEIYSLLNEVTVQGGTPTGRRLRDVLEGYWDARGFRKAILGIQKAKNKAEKKRKGWSRTFRSESIEKKLESELERIMTKLAQRKEGKKLFILLITDGEEDYPEKRETEKVIVEYAKELDLLQRPEREVVIQLCQIGVLQDVGQREKLNEYLDGLDNCLKDSDKYGIKRDMVDRVPFGETYDSTTHELSIFKDFDKAKVSDINPVLQEYAER</sequence>
<accession>A0A3N4I1P8</accession>
<dbReference type="AlphaFoldDB" id="A0A3N4I1P8"/>
<dbReference type="SUPFAM" id="SSF53300">
    <property type="entry name" value="vWA-like"/>
    <property type="match status" value="1"/>
</dbReference>
<organism evidence="2 3">
    <name type="scientific">Ascobolus immersus RN42</name>
    <dbReference type="NCBI Taxonomy" id="1160509"/>
    <lineage>
        <taxon>Eukaryota</taxon>
        <taxon>Fungi</taxon>
        <taxon>Dikarya</taxon>
        <taxon>Ascomycota</taxon>
        <taxon>Pezizomycotina</taxon>
        <taxon>Pezizomycetes</taxon>
        <taxon>Pezizales</taxon>
        <taxon>Ascobolaceae</taxon>
        <taxon>Ascobolus</taxon>
    </lineage>
</organism>
<dbReference type="Gene3D" id="3.40.50.410">
    <property type="entry name" value="von Willebrand factor, type A domain"/>
    <property type="match status" value="1"/>
</dbReference>
<dbReference type="PANTHER" id="PTHR34706:SF1">
    <property type="entry name" value="VWFA DOMAIN-CONTAINING PROTEIN"/>
    <property type="match status" value="1"/>
</dbReference>
<evidence type="ECO:0008006" key="4">
    <source>
        <dbReference type="Google" id="ProtNLM"/>
    </source>
</evidence>
<name>A0A3N4I1P8_ASCIM</name>
<dbReference type="Proteomes" id="UP000275078">
    <property type="component" value="Unassembled WGS sequence"/>
</dbReference>
<proteinExistence type="predicted"/>
<dbReference type="PANTHER" id="PTHR34706">
    <property type="entry name" value="SLR1338 PROTEIN"/>
    <property type="match status" value="1"/>
</dbReference>
<reference evidence="2 3" key="1">
    <citation type="journal article" date="2018" name="Nat. Ecol. Evol.">
        <title>Pezizomycetes genomes reveal the molecular basis of ectomycorrhizal truffle lifestyle.</title>
        <authorList>
            <person name="Murat C."/>
            <person name="Payen T."/>
            <person name="Noel B."/>
            <person name="Kuo A."/>
            <person name="Morin E."/>
            <person name="Chen J."/>
            <person name="Kohler A."/>
            <person name="Krizsan K."/>
            <person name="Balestrini R."/>
            <person name="Da Silva C."/>
            <person name="Montanini B."/>
            <person name="Hainaut M."/>
            <person name="Levati E."/>
            <person name="Barry K.W."/>
            <person name="Belfiori B."/>
            <person name="Cichocki N."/>
            <person name="Clum A."/>
            <person name="Dockter R.B."/>
            <person name="Fauchery L."/>
            <person name="Guy J."/>
            <person name="Iotti M."/>
            <person name="Le Tacon F."/>
            <person name="Lindquist E.A."/>
            <person name="Lipzen A."/>
            <person name="Malagnac F."/>
            <person name="Mello A."/>
            <person name="Molinier V."/>
            <person name="Miyauchi S."/>
            <person name="Poulain J."/>
            <person name="Riccioni C."/>
            <person name="Rubini A."/>
            <person name="Sitrit Y."/>
            <person name="Splivallo R."/>
            <person name="Traeger S."/>
            <person name="Wang M."/>
            <person name="Zifcakova L."/>
            <person name="Wipf D."/>
            <person name="Zambonelli A."/>
            <person name="Paolocci F."/>
            <person name="Nowrousian M."/>
            <person name="Ottonello S."/>
            <person name="Baldrian P."/>
            <person name="Spatafora J.W."/>
            <person name="Henrissat B."/>
            <person name="Nagy L.G."/>
            <person name="Aury J.M."/>
            <person name="Wincker P."/>
            <person name="Grigoriev I.V."/>
            <person name="Bonfante P."/>
            <person name="Martin F.M."/>
        </authorList>
    </citation>
    <scope>NUCLEOTIDE SEQUENCE [LARGE SCALE GENOMIC DNA]</scope>
    <source>
        <strain evidence="2 3">RN42</strain>
    </source>
</reference>
<dbReference type="STRING" id="1160509.A0A3N4I1P8"/>
<dbReference type="InterPro" id="IPR036465">
    <property type="entry name" value="vWFA_dom_sf"/>
</dbReference>
<evidence type="ECO:0000313" key="3">
    <source>
        <dbReference type="Proteomes" id="UP000275078"/>
    </source>
</evidence>
<feature type="compositionally biased region" description="Basic and acidic residues" evidence="1">
    <location>
        <begin position="166"/>
        <end position="177"/>
    </location>
</feature>
<keyword evidence="3" id="KW-1185">Reference proteome</keyword>
<evidence type="ECO:0000256" key="1">
    <source>
        <dbReference type="SAM" id="MobiDB-lite"/>
    </source>
</evidence>
<dbReference type="EMBL" id="ML119700">
    <property type="protein sequence ID" value="RPA79316.1"/>
    <property type="molecule type" value="Genomic_DNA"/>
</dbReference>
<gene>
    <name evidence="2" type="ORF">BJ508DRAFT_415957</name>
</gene>
<feature type="region of interest" description="Disordered" evidence="1">
    <location>
        <begin position="146"/>
        <end position="177"/>
    </location>
</feature>
<dbReference type="OrthoDB" id="2142040at2759"/>
<evidence type="ECO:0000313" key="2">
    <source>
        <dbReference type="EMBL" id="RPA79316.1"/>
    </source>
</evidence>
<protein>
    <recommendedName>
        <fullName evidence="4">VWFA domain-containing protein</fullName>
    </recommendedName>
</protein>